<dbReference type="HOGENOM" id="CLU_584781_0_0_2"/>
<feature type="transmembrane region" description="Helical" evidence="11">
    <location>
        <begin position="353"/>
        <end position="370"/>
    </location>
</feature>
<keyword evidence="10 11" id="KW-0472">Membrane</keyword>
<evidence type="ECO:0000256" key="2">
    <source>
        <dbReference type="ARBA" id="ARBA00022475"/>
    </source>
</evidence>
<keyword evidence="2" id="KW-1003">Cell membrane</keyword>
<evidence type="ECO:0000256" key="11">
    <source>
        <dbReference type="SAM" id="Phobius"/>
    </source>
</evidence>
<dbReference type="GO" id="GO:0004222">
    <property type="term" value="F:metalloendopeptidase activity"/>
    <property type="evidence" value="ECO:0007669"/>
    <property type="project" value="InterPro"/>
</dbReference>
<evidence type="ECO:0000256" key="4">
    <source>
        <dbReference type="ARBA" id="ARBA00022692"/>
    </source>
</evidence>
<dbReference type="Proteomes" id="UP000002315">
    <property type="component" value="Chromosome"/>
</dbReference>
<protein>
    <submittedName>
        <fullName evidence="13">Peptidase M48 Ste24p</fullName>
    </submittedName>
</protein>
<evidence type="ECO:0000313" key="14">
    <source>
        <dbReference type="Proteomes" id="UP000002315"/>
    </source>
</evidence>
<evidence type="ECO:0000256" key="7">
    <source>
        <dbReference type="ARBA" id="ARBA00022833"/>
    </source>
</evidence>
<gene>
    <name evidence="13" type="ordered locus">Mfer_0533</name>
</gene>
<name>E3GYF1_METFV</name>
<keyword evidence="6" id="KW-0378">Hydrolase</keyword>
<evidence type="ECO:0000256" key="5">
    <source>
        <dbReference type="ARBA" id="ARBA00022723"/>
    </source>
</evidence>
<evidence type="ECO:0000256" key="8">
    <source>
        <dbReference type="ARBA" id="ARBA00022989"/>
    </source>
</evidence>
<keyword evidence="14" id="KW-1185">Reference proteome</keyword>
<evidence type="ECO:0000256" key="1">
    <source>
        <dbReference type="ARBA" id="ARBA00001947"/>
    </source>
</evidence>
<keyword evidence="4 11" id="KW-0812">Transmembrane</keyword>
<evidence type="ECO:0000313" key="13">
    <source>
        <dbReference type="EMBL" id="ADP77333.1"/>
    </source>
</evidence>
<dbReference type="STRING" id="523846.Mfer_0533"/>
<comment type="cofactor">
    <cofactor evidence="1">
        <name>Zn(2+)</name>
        <dbReference type="ChEBI" id="CHEBI:29105"/>
    </cofactor>
</comment>
<evidence type="ECO:0000256" key="3">
    <source>
        <dbReference type="ARBA" id="ARBA00022670"/>
    </source>
</evidence>
<dbReference type="GO" id="GO:0006508">
    <property type="term" value="P:proteolysis"/>
    <property type="evidence" value="ECO:0007669"/>
    <property type="project" value="UniProtKB-KW"/>
</dbReference>
<dbReference type="InterPro" id="IPR050083">
    <property type="entry name" value="HtpX_protease"/>
</dbReference>
<dbReference type="GO" id="GO:0046872">
    <property type="term" value="F:metal ion binding"/>
    <property type="evidence" value="ECO:0007669"/>
    <property type="project" value="UniProtKB-KW"/>
</dbReference>
<evidence type="ECO:0000256" key="6">
    <source>
        <dbReference type="ARBA" id="ARBA00022801"/>
    </source>
</evidence>
<keyword evidence="7" id="KW-0862">Zinc</keyword>
<reference evidence="13 14" key="1">
    <citation type="journal article" date="2010" name="Stand. Genomic Sci.">
        <title>Complete genome sequence of Methanothermus fervidus type strain (V24S).</title>
        <authorList>
            <person name="Anderson I."/>
            <person name="Djao O.D."/>
            <person name="Misra M."/>
            <person name="Chertkov O."/>
            <person name="Nolan M."/>
            <person name="Lucas S."/>
            <person name="Lapidus A."/>
            <person name="Del Rio T.G."/>
            <person name="Tice H."/>
            <person name="Cheng J.F."/>
            <person name="Tapia R."/>
            <person name="Han C."/>
            <person name="Goodwin L."/>
            <person name="Pitluck S."/>
            <person name="Liolios K."/>
            <person name="Ivanova N."/>
            <person name="Mavromatis K."/>
            <person name="Mikhailova N."/>
            <person name="Pati A."/>
            <person name="Brambilla E."/>
            <person name="Chen A."/>
            <person name="Palaniappan K."/>
            <person name="Land M."/>
            <person name="Hauser L."/>
            <person name="Chang Y.J."/>
            <person name="Jeffries C.D."/>
            <person name="Sikorski J."/>
            <person name="Spring S."/>
            <person name="Rohde M."/>
            <person name="Eichinger K."/>
            <person name="Huber H."/>
            <person name="Wirth R."/>
            <person name="Goker M."/>
            <person name="Detter J.C."/>
            <person name="Woyke T."/>
            <person name="Bristow J."/>
            <person name="Eisen J.A."/>
            <person name="Markowitz V."/>
            <person name="Hugenholtz P."/>
            <person name="Klenk H.P."/>
            <person name="Kyrpides N.C."/>
        </authorList>
    </citation>
    <scope>NUCLEOTIDE SEQUENCE [LARGE SCALE GENOMIC DNA]</scope>
    <source>
        <strain evidence="14">ATCC 43054 / DSM 2088 / JCM 10308 / V24 S</strain>
    </source>
</reference>
<organism evidence="13 14">
    <name type="scientific">Methanothermus fervidus (strain ATCC 43054 / DSM 2088 / JCM 10308 / V24 S)</name>
    <dbReference type="NCBI Taxonomy" id="523846"/>
    <lineage>
        <taxon>Archaea</taxon>
        <taxon>Methanobacteriati</taxon>
        <taxon>Methanobacteriota</taxon>
        <taxon>Methanomada group</taxon>
        <taxon>Methanobacteria</taxon>
        <taxon>Methanobacteriales</taxon>
        <taxon>Methanothermaceae</taxon>
        <taxon>Methanothermus</taxon>
    </lineage>
</organism>
<feature type="transmembrane region" description="Helical" evidence="11">
    <location>
        <begin position="149"/>
        <end position="170"/>
    </location>
</feature>
<dbReference type="KEGG" id="mfv:Mfer_0533"/>
<evidence type="ECO:0000256" key="9">
    <source>
        <dbReference type="ARBA" id="ARBA00023049"/>
    </source>
</evidence>
<dbReference type="Pfam" id="PF01435">
    <property type="entry name" value="Peptidase_M48"/>
    <property type="match status" value="1"/>
</dbReference>
<feature type="domain" description="Peptidase M48" evidence="12">
    <location>
        <begin position="254"/>
        <end position="431"/>
    </location>
</feature>
<dbReference type="PANTHER" id="PTHR43221">
    <property type="entry name" value="PROTEASE HTPX"/>
    <property type="match status" value="1"/>
</dbReference>
<keyword evidence="5" id="KW-0479">Metal-binding</keyword>
<dbReference type="AlphaFoldDB" id="E3GYF1"/>
<keyword evidence="3" id="KW-0645">Protease</keyword>
<dbReference type="Gene3D" id="3.30.2010.10">
    <property type="entry name" value="Metalloproteases ('zincins'), catalytic domain"/>
    <property type="match status" value="1"/>
</dbReference>
<proteinExistence type="predicted"/>
<keyword evidence="9" id="KW-0482">Metalloprotease</keyword>
<dbReference type="CDD" id="cd07329">
    <property type="entry name" value="M56_like"/>
    <property type="match status" value="1"/>
</dbReference>
<feature type="transmembrane region" description="Helical" evidence="11">
    <location>
        <begin position="124"/>
        <end position="143"/>
    </location>
</feature>
<evidence type="ECO:0000259" key="12">
    <source>
        <dbReference type="Pfam" id="PF01435"/>
    </source>
</evidence>
<dbReference type="OrthoDB" id="28389at2157"/>
<dbReference type="PANTHER" id="PTHR43221:SF2">
    <property type="entry name" value="PROTEASE HTPX HOMOLOG"/>
    <property type="match status" value="1"/>
</dbReference>
<dbReference type="InterPro" id="IPR001915">
    <property type="entry name" value="Peptidase_M48"/>
</dbReference>
<accession>E3GYF1</accession>
<dbReference type="EMBL" id="CP002278">
    <property type="protein sequence ID" value="ADP77333.1"/>
    <property type="molecule type" value="Genomic_DNA"/>
</dbReference>
<keyword evidence="8 11" id="KW-1133">Transmembrane helix</keyword>
<sequence length="459" mass="53470">MFYTKTFTIKTEISPAHYPKFLDFLYKYYLYPNPKINVLEFMDNFLLFKFDDIYCKIVCGEEINIELYSEHFDEEKITEIEEDLFIVVRYFEDSLKKYTLCFSWVEGQEIIPEKPPTRKEESKGIFGNIILIYILFFGINIVLFLLLGFYAVIFIILLQFLILLFSGYLYRWIGDWIITPKNPYVHILKYQLSEDEYKEFEKKFGKEAIVDIKKEIYNKTLGAGKPLKPEIGEKILKKYGFRCTPLYETSKTINVYEIVKKAAEKFKIPIPKIVVSNTMVANAAATGPNTKHGLIIITTGLLAQLEHDEILSVIGHELGHLVGKDPLVLLVIVSTEFVLRLTVLLPIVMISPLLYIFIAMAMIFFIAKFFEAKADLLSAIYIGKPKSLAQALRKIGYQRLALEREPHNKIFDWLKWDPHPPLYFRIKRLESLKNPKKIKNPLIKSIKDVIKGFKESFTM</sequence>
<evidence type="ECO:0000256" key="10">
    <source>
        <dbReference type="ARBA" id="ARBA00023136"/>
    </source>
</evidence>